<gene>
    <name evidence="1" type="ORF">WISP_08225</name>
</gene>
<comment type="caution">
    <text evidence="1">The sequence shown here is derived from an EMBL/GenBank/DDBJ whole genome shotgun (WGS) entry which is preliminary data.</text>
</comment>
<organism evidence="1 2">
    <name type="scientific">Willisornis vidua</name>
    <name type="common">Xingu scale-backed antbird</name>
    <dbReference type="NCBI Taxonomy" id="1566151"/>
    <lineage>
        <taxon>Eukaryota</taxon>
        <taxon>Metazoa</taxon>
        <taxon>Chordata</taxon>
        <taxon>Craniata</taxon>
        <taxon>Vertebrata</taxon>
        <taxon>Euteleostomi</taxon>
        <taxon>Archelosauria</taxon>
        <taxon>Archosauria</taxon>
        <taxon>Dinosauria</taxon>
        <taxon>Saurischia</taxon>
        <taxon>Theropoda</taxon>
        <taxon>Coelurosauria</taxon>
        <taxon>Aves</taxon>
        <taxon>Neognathae</taxon>
        <taxon>Neoaves</taxon>
        <taxon>Telluraves</taxon>
        <taxon>Australaves</taxon>
        <taxon>Passeriformes</taxon>
        <taxon>Thamnophilidae</taxon>
        <taxon>Willisornis</taxon>
    </lineage>
</organism>
<evidence type="ECO:0000313" key="1">
    <source>
        <dbReference type="EMBL" id="KAJ7427292.1"/>
    </source>
</evidence>
<keyword evidence="2" id="KW-1185">Reference proteome</keyword>
<reference evidence="1" key="1">
    <citation type="submission" date="2019-10" db="EMBL/GenBank/DDBJ databases">
        <authorList>
            <person name="Soares A.E.R."/>
            <person name="Aleixo A."/>
            <person name="Schneider P."/>
            <person name="Miyaki C.Y."/>
            <person name="Schneider M.P."/>
            <person name="Mello C."/>
            <person name="Vasconcelos A.T.R."/>
        </authorList>
    </citation>
    <scope>NUCLEOTIDE SEQUENCE</scope>
    <source>
        <tissue evidence="1">Muscle</tissue>
    </source>
</reference>
<protein>
    <submittedName>
        <fullName evidence="1">Uncharacterized protein</fullName>
    </submittedName>
</protein>
<sequence>MRCPTWAEQIQVCTRAELGQDWIFQAAAASLMAKKGICDRQRCNMSGDKKTKILPLFEKANSEIKIWVKLHDVQFLGILIVINPSLSIRNYVGCFHGNLS</sequence>
<proteinExistence type="predicted"/>
<accession>A0ABQ9DY26</accession>
<name>A0ABQ9DY26_9PASS</name>
<evidence type="ECO:0000313" key="2">
    <source>
        <dbReference type="Proteomes" id="UP001145742"/>
    </source>
</evidence>
<dbReference type="Proteomes" id="UP001145742">
    <property type="component" value="Unassembled WGS sequence"/>
</dbReference>
<dbReference type="EMBL" id="WHWB01031984">
    <property type="protein sequence ID" value="KAJ7427292.1"/>
    <property type="molecule type" value="Genomic_DNA"/>
</dbReference>